<protein>
    <submittedName>
        <fullName evidence="2">Uncharacterized protein</fullName>
    </submittedName>
</protein>
<feature type="region of interest" description="Disordered" evidence="1">
    <location>
        <begin position="51"/>
        <end position="74"/>
    </location>
</feature>
<organism evidence="2 3">
    <name type="scientific">Oncorhynchus kisutch</name>
    <name type="common">Coho salmon</name>
    <name type="synonym">Salmo kisutch</name>
    <dbReference type="NCBI Taxonomy" id="8019"/>
    <lineage>
        <taxon>Eukaryota</taxon>
        <taxon>Metazoa</taxon>
        <taxon>Chordata</taxon>
        <taxon>Craniata</taxon>
        <taxon>Vertebrata</taxon>
        <taxon>Euteleostomi</taxon>
        <taxon>Actinopterygii</taxon>
        <taxon>Neopterygii</taxon>
        <taxon>Teleostei</taxon>
        <taxon>Protacanthopterygii</taxon>
        <taxon>Salmoniformes</taxon>
        <taxon>Salmonidae</taxon>
        <taxon>Salmoninae</taxon>
        <taxon>Oncorhynchus</taxon>
    </lineage>
</organism>
<dbReference type="Ensembl" id="ENSOKIT00005034159.1">
    <property type="protein sequence ID" value="ENSOKIP00005032340.1"/>
    <property type="gene ID" value="ENSOKIG00005013900.1"/>
</dbReference>
<dbReference type="GeneTree" id="ENSGT00970000197675"/>
<keyword evidence="3" id="KW-1185">Reference proteome</keyword>
<name>A0A8C7FSB5_ONCKI</name>
<reference evidence="2" key="1">
    <citation type="submission" date="2025-08" db="UniProtKB">
        <authorList>
            <consortium name="Ensembl"/>
        </authorList>
    </citation>
    <scope>IDENTIFICATION</scope>
</reference>
<reference evidence="2" key="2">
    <citation type="submission" date="2025-09" db="UniProtKB">
        <authorList>
            <consortium name="Ensembl"/>
        </authorList>
    </citation>
    <scope>IDENTIFICATION</scope>
</reference>
<dbReference type="Proteomes" id="UP000694557">
    <property type="component" value="Unassembled WGS sequence"/>
</dbReference>
<dbReference type="AlphaFoldDB" id="A0A8C7FSB5"/>
<feature type="compositionally biased region" description="Polar residues" evidence="1">
    <location>
        <begin position="100"/>
        <end position="109"/>
    </location>
</feature>
<proteinExistence type="predicted"/>
<evidence type="ECO:0000256" key="1">
    <source>
        <dbReference type="SAM" id="MobiDB-lite"/>
    </source>
</evidence>
<sequence>ILRATEMYSNACLWLFRICSPLSCLHTLFACSSAAGCLGLATIARDIRSHSQAKSTPKFKTRTRSTANNGKRGGARALLSYHRKYVTANKSLRRDHPHCVNTNNKHGGR</sequence>
<accession>A0A8C7FSB5</accession>
<evidence type="ECO:0000313" key="3">
    <source>
        <dbReference type="Proteomes" id="UP000694557"/>
    </source>
</evidence>
<feature type="region of interest" description="Disordered" evidence="1">
    <location>
        <begin position="88"/>
        <end position="109"/>
    </location>
</feature>
<evidence type="ECO:0000313" key="2">
    <source>
        <dbReference type="Ensembl" id="ENSOKIP00005032340.1"/>
    </source>
</evidence>